<dbReference type="GO" id="GO:0015074">
    <property type="term" value="P:DNA integration"/>
    <property type="evidence" value="ECO:0007669"/>
    <property type="project" value="InterPro"/>
</dbReference>
<organism evidence="2 3">
    <name type="scientific">Paraburkholderia caribensis MBA4</name>
    <dbReference type="NCBI Taxonomy" id="1323664"/>
    <lineage>
        <taxon>Bacteria</taxon>
        <taxon>Pseudomonadati</taxon>
        <taxon>Pseudomonadota</taxon>
        <taxon>Betaproteobacteria</taxon>
        <taxon>Burkholderiales</taxon>
        <taxon>Burkholderiaceae</taxon>
        <taxon>Paraburkholderia</taxon>
    </lineage>
</organism>
<dbReference type="InterPro" id="IPR012337">
    <property type="entry name" value="RNaseH-like_sf"/>
</dbReference>
<gene>
    <name evidence="2" type="ORF">K788_0007339</name>
</gene>
<keyword evidence="2" id="KW-0614">Plasmid</keyword>
<dbReference type="InterPro" id="IPR001584">
    <property type="entry name" value="Integrase_cat-core"/>
</dbReference>
<dbReference type="AlphaFoldDB" id="A0A0P0RRG2"/>
<dbReference type="InterPro" id="IPR036397">
    <property type="entry name" value="RNaseH_sf"/>
</dbReference>
<evidence type="ECO:0000313" key="2">
    <source>
        <dbReference type="EMBL" id="ALL71672.1"/>
    </source>
</evidence>
<accession>A0A0P0RRG2</accession>
<dbReference type="PROSITE" id="PS50994">
    <property type="entry name" value="INTEGRASE"/>
    <property type="match status" value="1"/>
</dbReference>
<proteinExistence type="predicted"/>
<protein>
    <submittedName>
        <fullName evidence="2">TniA putative transposase</fullName>
    </submittedName>
</protein>
<evidence type="ECO:0000259" key="1">
    <source>
        <dbReference type="PROSITE" id="PS50994"/>
    </source>
</evidence>
<sequence>MAVYTLERGLVLQIGDPMWEFDRQLDADTVQLVHQTTGRASQHRLSKLTRDIASGKVTIVRSMPPQTAAGSRGSSPTIFCADSLKDAHKNAYLRAHNYVAAMRKRGISKGQRSRIANAVSIVAAILRDRRPPRASTVMRWMRLYEGSGCNASSLVSGHAHRQRRKRVSQYQRDVVKATLQRRYFIRNGCSLRSAHENVIAQLERAADHGTIDCVDAKISLSTVRRIAYETEPFYRDRARMGTTSARAKWRFATHGGYASRPLERVEMDHTLLDLWVIDDRLGIPLGRPTLTLLVCTYSGYINGFYISFEGESLARMLRSIKIAVQPKEPLLVGTKLDNPWHACGLWETLVVDNAKACHSETFKQVGIELSMDIEYCPVRQPWFKPVVERYIGEACRQLPVPGRPQRPGRHPEPIDPQKTACVTFSDLCKCILKWVVDVHPFMINERTLTRPVDLFLEGVDKCPAPAFVESFANLDVLAGVAKTVTVDHSGIVREWLQYANSDLRVLRQSIGTKFKTLCKLDPYDLGHIFVQDPRDATWIKVSAKDQEYASGLTLTQHRLIRAAAKERLSHANADTVLRRARLELQEQWAHAVRSGKRVKDARSAALSEEQNSLHVFDPRSRSGGNATERSLIVEENVRSVPQSIPTFETFRVRNIKT</sequence>
<dbReference type="Proteomes" id="UP000019146">
    <property type="component" value="Plasmid unnamed"/>
</dbReference>
<geneLocation type="plasmid" evidence="3"/>
<dbReference type="Gene3D" id="3.30.420.10">
    <property type="entry name" value="Ribonuclease H-like superfamily/Ribonuclease H"/>
    <property type="match status" value="1"/>
</dbReference>
<dbReference type="GO" id="GO:0003676">
    <property type="term" value="F:nucleic acid binding"/>
    <property type="evidence" value="ECO:0007669"/>
    <property type="project" value="InterPro"/>
</dbReference>
<reference evidence="2 3" key="1">
    <citation type="journal article" date="2014" name="Genome Announc.">
        <title>Draft Genome Sequence of the Haloacid-Degrading Burkholderia caribensis Strain MBA4.</title>
        <authorList>
            <person name="Pan Y."/>
            <person name="Kong K.F."/>
            <person name="Tsang J.S."/>
        </authorList>
    </citation>
    <scope>NUCLEOTIDE SEQUENCE [LARGE SCALE GENOMIC DNA]</scope>
    <source>
        <strain evidence="2 3">MBA4</strain>
        <plasmid evidence="3">Plasmid</plasmid>
    </source>
</reference>
<dbReference type="KEGG" id="bcai:K788_0007339"/>
<dbReference type="EMBL" id="CP012748">
    <property type="protein sequence ID" value="ALL71672.1"/>
    <property type="molecule type" value="Genomic_DNA"/>
</dbReference>
<dbReference type="SUPFAM" id="SSF53098">
    <property type="entry name" value="Ribonuclease H-like"/>
    <property type="match status" value="1"/>
</dbReference>
<name>A0A0P0RRG2_9BURK</name>
<evidence type="ECO:0000313" key="3">
    <source>
        <dbReference type="Proteomes" id="UP000019146"/>
    </source>
</evidence>
<feature type="domain" description="Integrase catalytic" evidence="1">
    <location>
        <begin position="257"/>
        <end position="459"/>
    </location>
</feature>